<dbReference type="NCBIfam" id="TIGR01615">
    <property type="entry name" value="A_thal_3542"/>
    <property type="match status" value="1"/>
</dbReference>
<dbReference type="Pfam" id="PF04720">
    <property type="entry name" value="PDDEXK_6"/>
    <property type="match status" value="1"/>
</dbReference>
<dbReference type="InterPro" id="IPR006502">
    <property type="entry name" value="PDDEXK-like"/>
</dbReference>
<evidence type="ECO:0000313" key="1">
    <source>
        <dbReference type="EMBL" id="KAJ0986992.1"/>
    </source>
</evidence>
<reference evidence="1" key="2">
    <citation type="journal article" date="2022" name="Hortic Res">
        <title>The genome of Dioscorea zingiberensis sheds light on the biosynthesis, origin and evolution of the medicinally important diosgenin saponins.</title>
        <authorList>
            <person name="Li Y."/>
            <person name="Tan C."/>
            <person name="Li Z."/>
            <person name="Guo J."/>
            <person name="Li S."/>
            <person name="Chen X."/>
            <person name="Wang C."/>
            <person name="Dai X."/>
            <person name="Yang H."/>
            <person name="Song W."/>
            <person name="Hou L."/>
            <person name="Xu J."/>
            <person name="Tong Z."/>
            <person name="Xu A."/>
            <person name="Yuan X."/>
            <person name="Wang W."/>
            <person name="Yang Q."/>
            <person name="Chen L."/>
            <person name="Sun Z."/>
            <person name="Wang K."/>
            <person name="Pan B."/>
            <person name="Chen J."/>
            <person name="Bao Y."/>
            <person name="Liu F."/>
            <person name="Qi X."/>
            <person name="Gang D.R."/>
            <person name="Wen J."/>
            <person name="Li J."/>
        </authorList>
    </citation>
    <scope>NUCLEOTIDE SEQUENCE</scope>
    <source>
        <strain evidence="1">Dzin_1.0</strain>
    </source>
</reference>
<sequence length="256" mass="28697">MAGRYKRATAPLDESARARLWVSGEPDREIRPGSSPELAELVDSFYDEGGLRGSELGPVKDLEKLEKALSESGADPVAKRIQYLAERVVRVYGSGADGLNPRVVIRLRDKGFDAGVCTSVWEGRGQVHACKHEYVDVIANARYIVETNLKAEFQIARPTAHYISLLEIVPKVFVGMPETLRMVVQIMCAAAEKSMKRMGMHVPPWRRPEYVQAKWFSPHERCTSPARSSVRRKACRVEMVNKVGPVRERLAMASEF</sequence>
<evidence type="ECO:0000313" key="2">
    <source>
        <dbReference type="Proteomes" id="UP001085076"/>
    </source>
</evidence>
<reference evidence="1" key="1">
    <citation type="submission" date="2021-03" db="EMBL/GenBank/DDBJ databases">
        <authorList>
            <person name="Li Z."/>
            <person name="Yang C."/>
        </authorList>
    </citation>
    <scope>NUCLEOTIDE SEQUENCE</scope>
    <source>
        <strain evidence="1">Dzin_1.0</strain>
        <tissue evidence="1">Leaf</tissue>
    </source>
</reference>
<protein>
    <submittedName>
        <fullName evidence="1">Uncharacterized protein</fullName>
    </submittedName>
</protein>
<dbReference type="AlphaFoldDB" id="A0A9D5D9P2"/>
<name>A0A9D5D9P2_9LILI</name>
<dbReference type="PANTHER" id="PTHR31579">
    <property type="entry name" value="OS03G0796600 PROTEIN"/>
    <property type="match status" value="1"/>
</dbReference>
<organism evidence="1 2">
    <name type="scientific">Dioscorea zingiberensis</name>
    <dbReference type="NCBI Taxonomy" id="325984"/>
    <lineage>
        <taxon>Eukaryota</taxon>
        <taxon>Viridiplantae</taxon>
        <taxon>Streptophyta</taxon>
        <taxon>Embryophyta</taxon>
        <taxon>Tracheophyta</taxon>
        <taxon>Spermatophyta</taxon>
        <taxon>Magnoliopsida</taxon>
        <taxon>Liliopsida</taxon>
        <taxon>Dioscoreales</taxon>
        <taxon>Dioscoreaceae</taxon>
        <taxon>Dioscorea</taxon>
    </lineage>
</organism>
<dbReference type="EMBL" id="JAGGNH010000001">
    <property type="protein sequence ID" value="KAJ0986992.1"/>
    <property type="molecule type" value="Genomic_DNA"/>
</dbReference>
<dbReference type="PANTHER" id="PTHR31579:SF42">
    <property type="entry name" value="DUF506 FAMILY PROTEIN (DUF506)"/>
    <property type="match status" value="1"/>
</dbReference>
<dbReference type="Proteomes" id="UP001085076">
    <property type="component" value="Miscellaneous, Linkage group lg01"/>
</dbReference>
<proteinExistence type="predicted"/>
<keyword evidence="2" id="KW-1185">Reference proteome</keyword>
<gene>
    <name evidence="1" type="ORF">J5N97_005348</name>
</gene>
<dbReference type="OrthoDB" id="747933at2759"/>
<comment type="caution">
    <text evidence="1">The sequence shown here is derived from an EMBL/GenBank/DDBJ whole genome shotgun (WGS) entry which is preliminary data.</text>
</comment>
<accession>A0A9D5D9P2</accession>